<dbReference type="CDD" id="cd07042">
    <property type="entry name" value="STAS_SulP_like_sulfate_transporter"/>
    <property type="match status" value="1"/>
</dbReference>
<dbReference type="InterPro" id="IPR036513">
    <property type="entry name" value="STAS_dom_sf"/>
</dbReference>
<protein>
    <submittedName>
        <fullName evidence="3">Sulfate transporter 3.2-like</fullName>
    </submittedName>
</protein>
<dbReference type="SUPFAM" id="SSF52091">
    <property type="entry name" value="SpoIIaa-like"/>
    <property type="match status" value="1"/>
</dbReference>
<dbReference type="GeneID" id="110746939"/>
<dbReference type="Gramene" id="Pav_sc0008951.1_g010.1.mk:mrna">
    <property type="protein sequence ID" value="Pav_sc0008951.1_g010.1.mk:mrna"/>
    <property type="gene ID" value="Pav_sc0008951.1_g010.1.mk"/>
</dbReference>
<dbReference type="Gene3D" id="3.30.750.24">
    <property type="entry name" value="STAS domain"/>
    <property type="match status" value="1"/>
</dbReference>
<proteinExistence type="predicted"/>
<dbReference type="AlphaFoldDB" id="A0A6P5RIN5"/>
<keyword evidence="2" id="KW-1185">Reference proteome</keyword>
<feature type="domain" description="STAS" evidence="1">
    <location>
        <begin position="1"/>
        <end position="67"/>
    </location>
</feature>
<dbReference type="KEGG" id="pavi:110746939"/>
<dbReference type="InterPro" id="IPR002645">
    <property type="entry name" value="STAS_dom"/>
</dbReference>
<dbReference type="Pfam" id="PF01740">
    <property type="entry name" value="STAS"/>
    <property type="match status" value="1"/>
</dbReference>
<reference evidence="3" key="1">
    <citation type="submission" date="2025-08" db="UniProtKB">
        <authorList>
            <consortium name="RefSeq"/>
        </authorList>
    </citation>
    <scope>IDENTIFICATION</scope>
</reference>
<accession>A0A6P5RIN5</accession>
<evidence type="ECO:0000313" key="3">
    <source>
        <dbReference type="RefSeq" id="XP_021802859.1"/>
    </source>
</evidence>
<dbReference type="RefSeq" id="XP_021802859.1">
    <property type="nucleotide sequence ID" value="XM_021947167.1"/>
</dbReference>
<dbReference type="PROSITE" id="PS50801">
    <property type="entry name" value="STAS"/>
    <property type="match status" value="1"/>
</dbReference>
<evidence type="ECO:0000259" key="1">
    <source>
        <dbReference type="PROSITE" id="PS50801"/>
    </source>
</evidence>
<sequence>MTAVGNIDTSGISMFEEVKKLVDRRGLQLVLANPGSEVMKKMNKSELIEKIGQEWIYLTVAEAVAACNFMLHSTKPNPGKDQEPAAWNNV</sequence>
<name>A0A6P5RIN5_PRUAV</name>
<dbReference type="Proteomes" id="UP000515124">
    <property type="component" value="Unplaced"/>
</dbReference>
<gene>
    <name evidence="3" type="primary">LOC110746939</name>
</gene>
<organism evidence="2 3">
    <name type="scientific">Prunus avium</name>
    <name type="common">Cherry</name>
    <name type="synonym">Cerasus avium</name>
    <dbReference type="NCBI Taxonomy" id="42229"/>
    <lineage>
        <taxon>Eukaryota</taxon>
        <taxon>Viridiplantae</taxon>
        <taxon>Streptophyta</taxon>
        <taxon>Embryophyta</taxon>
        <taxon>Tracheophyta</taxon>
        <taxon>Spermatophyta</taxon>
        <taxon>Magnoliopsida</taxon>
        <taxon>eudicotyledons</taxon>
        <taxon>Gunneridae</taxon>
        <taxon>Pentapetalae</taxon>
        <taxon>rosids</taxon>
        <taxon>fabids</taxon>
        <taxon>Rosales</taxon>
        <taxon>Rosaceae</taxon>
        <taxon>Amygdaloideae</taxon>
        <taxon>Amygdaleae</taxon>
        <taxon>Prunus</taxon>
    </lineage>
</organism>
<evidence type="ECO:0000313" key="2">
    <source>
        <dbReference type="Proteomes" id="UP000515124"/>
    </source>
</evidence>